<dbReference type="GeneID" id="93643142"/>
<dbReference type="PANTHER" id="PTHR42879">
    <property type="entry name" value="3-OXOACYL-(ACYL-CARRIER-PROTEIN) REDUCTASE"/>
    <property type="match status" value="1"/>
</dbReference>
<keyword evidence="2" id="KW-0560">Oxidoreductase</keyword>
<name>A0A0B6ASX7_PRIM2</name>
<dbReference type="FunFam" id="3.40.50.720:FF:000173">
    <property type="entry name" value="3-oxoacyl-[acyl-carrier protein] reductase"/>
    <property type="match status" value="1"/>
</dbReference>
<dbReference type="InterPro" id="IPR002347">
    <property type="entry name" value="SDR_fam"/>
</dbReference>
<dbReference type="Proteomes" id="UP000031829">
    <property type="component" value="Chromosome"/>
</dbReference>
<dbReference type="CDD" id="cd05233">
    <property type="entry name" value="SDR_c"/>
    <property type="match status" value="1"/>
</dbReference>
<dbReference type="PRINTS" id="PR00081">
    <property type="entry name" value="GDHRDH"/>
</dbReference>
<dbReference type="SUPFAM" id="SSF51735">
    <property type="entry name" value="NAD(P)-binding Rossmann-fold domains"/>
    <property type="match status" value="1"/>
</dbReference>
<protein>
    <submittedName>
        <fullName evidence="3">Short chain dehydrogenase family protein</fullName>
    </submittedName>
</protein>
<evidence type="ECO:0000256" key="2">
    <source>
        <dbReference type="ARBA" id="ARBA00023002"/>
    </source>
</evidence>
<dbReference type="InterPro" id="IPR036291">
    <property type="entry name" value="NAD(P)-bd_dom_sf"/>
</dbReference>
<dbReference type="GO" id="GO:0016491">
    <property type="term" value="F:oxidoreductase activity"/>
    <property type="evidence" value="ECO:0007669"/>
    <property type="project" value="UniProtKB-KW"/>
</dbReference>
<accession>A0A0B6ASX7</accession>
<evidence type="ECO:0000313" key="3">
    <source>
        <dbReference type="EMBL" id="AJI22939.1"/>
    </source>
</evidence>
<dbReference type="AlphaFoldDB" id="A0A0B6ASX7"/>
<dbReference type="KEGG" id="bmeg:BG04_5184"/>
<proteinExistence type="inferred from homology"/>
<gene>
    <name evidence="3" type="ORF">BG04_5184</name>
</gene>
<dbReference type="HOGENOM" id="CLU_010194_1_3_9"/>
<dbReference type="Pfam" id="PF13561">
    <property type="entry name" value="adh_short_C2"/>
    <property type="match status" value="1"/>
</dbReference>
<organism evidence="3 4">
    <name type="scientific">Priestia megaterium (strain ATCC 14581 / DSM 32 / CCUG 1817 / JCM 2506 / NBRC 15308 / NCIMB 9376 / NCTC 10342 / NRRL B-14308 / VKM B-512 / Ford 19)</name>
    <name type="common">Bacillus megaterium</name>
    <dbReference type="NCBI Taxonomy" id="1348623"/>
    <lineage>
        <taxon>Bacteria</taxon>
        <taxon>Bacillati</taxon>
        <taxon>Bacillota</taxon>
        <taxon>Bacilli</taxon>
        <taxon>Bacillales</taxon>
        <taxon>Bacillaceae</taxon>
        <taxon>Priestia</taxon>
    </lineage>
</organism>
<dbReference type="RefSeq" id="WP_034651357.1">
    <property type="nucleotide sequence ID" value="NZ_BCVB01000010.1"/>
</dbReference>
<evidence type="ECO:0000313" key="4">
    <source>
        <dbReference type="Proteomes" id="UP000031829"/>
    </source>
</evidence>
<comment type="similarity">
    <text evidence="1">Belongs to the short-chain dehydrogenases/reductases (SDR) family.</text>
</comment>
<reference evidence="3 4" key="1">
    <citation type="journal article" date="2015" name="Genome Announc.">
        <title>Complete genome sequences for 35 biothreat assay-relevant bacillus species.</title>
        <authorList>
            <person name="Johnson S.L."/>
            <person name="Daligault H.E."/>
            <person name="Davenport K.W."/>
            <person name="Jaissle J."/>
            <person name="Frey K.G."/>
            <person name="Ladner J.T."/>
            <person name="Broomall S.M."/>
            <person name="Bishop-Lilly K.A."/>
            <person name="Bruce D.C."/>
            <person name="Gibbons H.S."/>
            <person name="Coyne S.R."/>
            <person name="Lo C.C."/>
            <person name="Meincke L."/>
            <person name="Munk A.C."/>
            <person name="Koroleva G.I."/>
            <person name="Rosenzweig C.N."/>
            <person name="Palacios G.F."/>
            <person name="Redden C.L."/>
            <person name="Minogue T.D."/>
            <person name="Chain P.S."/>
        </authorList>
    </citation>
    <scope>NUCLEOTIDE SEQUENCE [LARGE SCALE GENOMIC DNA]</scope>
    <source>
        <strain evidence="4">ATCC 14581 / DSM 32 / JCM 2506 / NBRC 15308 / NCIMB 9376 / NCTC 10342 / NRRL B-14308 / VKM B-512</strain>
    </source>
</reference>
<dbReference type="PRINTS" id="PR00080">
    <property type="entry name" value="SDRFAMILY"/>
</dbReference>
<dbReference type="InterPro" id="IPR050259">
    <property type="entry name" value="SDR"/>
</dbReference>
<sequence length="258" mass="28904">MKHALITAGHKGIGKKVTEQFLKKQYSVTVHFRSDKNKVRELQKEWHQYKDNVQFVEGDITSKADIEHVVAQVMERFGRIDVLINNAGPYVFERKKLIEYTDSEWYEMLEGNLSSVFHFVKAVVPIMKKQQFGRVITYGFQDVEHTPGWMYRAAFSAAKSGLASLTKSLALEVAEYGITANMVCPGDIVGDMKESDIIKARLLEDKETPVGRSGTGEDIARIIEFLCDENSDMITGSIISASGGVDVVHKSKKQAPGR</sequence>
<dbReference type="PANTHER" id="PTHR42879:SF2">
    <property type="entry name" value="3-OXOACYL-[ACYL-CARRIER-PROTEIN] REDUCTASE FABG"/>
    <property type="match status" value="1"/>
</dbReference>
<dbReference type="EMBL" id="CP009920">
    <property type="protein sequence ID" value="AJI22939.1"/>
    <property type="molecule type" value="Genomic_DNA"/>
</dbReference>
<dbReference type="Gene3D" id="3.40.50.720">
    <property type="entry name" value="NAD(P)-binding Rossmann-like Domain"/>
    <property type="match status" value="1"/>
</dbReference>
<evidence type="ECO:0000256" key="1">
    <source>
        <dbReference type="ARBA" id="ARBA00006484"/>
    </source>
</evidence>